<feature type="coiled-coil region" evidence="1">
    <location>
        <begin position="116"/>
        <end position="145"/>
    </location>
</feature>
<feature type="compositionally biased region" description="Acidic residues" evidence="2">
    <location>
        <begin position="90"/>
        <end position="99"/>
    </location>
</feature>
<dbReference type="RefSeq" id="XP_018661202.1">
    <property type="nucleotide sequence ID" value="XM_018805542.1"/>
</dbReference>
<feature type="compositionally biased region" description="Acidic residues" evidence="2">
    <location>
        <begin position="49"/>
        <end position="69"/>
    </location>
</feature>
<reference evidence="3 4" key="1">
    <citation type="journal article" date="2016" name="Genome Announc.">
        <title>Draft Whole-Genome Sequence of Trichoderma gamsii T6085, a Promising Biocontrol Agent of Fusarium Head Blight on Wheat.</title>
        <authorList>
            <person name="Baroncelli R."/>
            <person name="Zapparata A."/>
            <person name="Piaggeschi G."/>
            <person name="Sarrocco S."/>
            <person name="Vannacci G."/>
        </authorList>
    </citation>
    <scope>NUCLEOTIDE SEQUENCE [LARGE SCALE GENOMIC DNA]</scope>
    <source>
        <strain evidence="3 4">T6085</strain>
    </source>
</reference>
<evidence type="ECO:0000256" key="1">
    <source>
        <dbReference type="SAM" id="Coils"/>
    </source>
</evidence>
<dbReference type="EMBL" id="JPDN02000028">
    <property type="protein sequence ID" value="PON23564.1"/>
    <property type="molecule type" value="Genomic_DNA"/>
</dbReference>
<keyword evidence="4" id="KW-1185">Reference proteome</keyword>
<dbReference type="AlphaFoldDB" id="A0A2P4ZGZ6"/>
<protein>
    <submittedName>
        <fullName evidence="3">Uncharacterized protein</fullName>
    </submittedName>
</protein>
<proteinExistence type="predicted"/>
<comment type="caution">
    <text evidence="3">The sequence shown here is derived from an EMBL/GenBank/DDBJ whole genome shotgun (WGS) entry which is preliminary data.</text>
</comment>
<sequence length="192" mass="21391">MEHGFGSTFSVDVQSSTLILGTTPQNLIVSTGNESSKRALGVIGKDLDQDVLDEELSDPEPESDADEDETFVRYDISDHDSDCGCPSPDASDDDMNEDGLLERSYNGPDDDDCCRLKELREERKLELIEAKEEQEELREGDLKEEAIMVNKIQAAIKAVQKAESRADAPAVQLCRQHNVPRVLRRSREALLL</sequence>
<accession>A0A2P4ZGZ6</accession>
<organism evidence="3 4">
    <name type="scientific">Trichoderma gamsii</name>
    <dbReference type="NCBI Taxonomy" id="398673"/>
    <lineage>
        <taxon>Eukaryota</taxon>
        <taxon>Fungi</taxon>
        <taxon>Dikarya</taxon>
        <taxon>Ascomycota</taxon>
        <taxon>Pezizomycotina</taxon>
        <taxon>Sordariomycetes</taxon>
        <taxon>Hypocreomycetidae</taxon>
        <taxon>Hypocreales</taxon>
        <taxon>Hypocreaceae</taxon>
        <taxon>Trichoderma</taxon>
    </lineage>
</organism>
<gene>
    <name evidence="3" type="ORF">TGAM01_v207508</name>
</gene>
<evidence type="ECO:0000256" key="2">
    <source>
        <dbReference type="SAM" id="MobiDB-lite"/>
    </source>
</evidence>
<feature type="region of interest" description="Disordered" evidence="2">
    <location>
        <begin position="32"/>
        <end position="107"/>
    </location>
</feature>
<name>A0A2P4ZGZ6_9HYPO</name>
<dbReference type="Proteomes" id="UP000054821">
    <property type="component" value="Unassembled WGS sequence"/>
</dbReference>
<dbReference type="GeneID" id="29985625"/>
<evidence type="ECO:0000313" key="4">
    <source>
        <dbReference type="Proteomes" id="UP000054821"/>
    </source>
</evidence>
<evidence type="ECO:0000313" key="3">
    <source>
        <dbReference type="EMBL" id="PON23564.1"/>
    </source>
</evidence>
<feature type="compositionally biased region" description="Basic and acidic residues" evidence="2">
    <location>
        <begin position="70"/>
        <end position="82"/>
    </location>
</feature>
<keyword evidence="1" id="KW-0175">Coiled coil</keyword>